<dbReference type="PANTHER" id="PTHR47469">
    <property type="entry name" value="MONOOXYGENASE-LIKE"/>
    <property type="match status" value="1"/>
</dbReference>
<organism evidence="1 2">
    <name type="scientific">Iris pallida</name>
    <name type="common">Sweet iris</name>
    <dbReference type="NCBI Taxonomy" id="29817"/>
    <lineage>
        <taxon>Eukaryota</taxon>
        <taxon>Viridiplantae</taxon>
        <taxon>Streptophyta</taxon>
        <taxon>Embryophyta</taxon>
        <taxon>Tracheophyta</taxon>
        <taxon>Spermatophyta</taxon>
        <taxon>Magnoliopsida</taxon>
        <taxon>Liliopsida</taxon>
        <taxon>Asparagales</taxon>
        <taxon>Iridaceae</taxon>
        <taxon>Iridoideae</taxon>
        <taxon>Irideae</taxon>
        <taxon>Iris</taxon>
    </lineage>
</organism>
<keyword evidence="2" id="KW-1185">Reference proteome</keyword>
<dbReference type="EMBL" id="JANAVB010006599">
    <property type="protein sequence ID" value="KAJ6844357.1"/>
    <property type="molecule type" value="Genomic_DNA"/>
</dbReference>
<reference evidence="1" key="1">
    <citation type="journal article" date="2023" name="GigaByte">
        <title>Genome assembly of the bearded iris, Iris pallida Lam.</title>
        <authorList>
            <person name="Bruccoleri R.E."/>
            <person name="Oakeley E.J."/>
            <person name="Faust A.M.E."/>
            <person name="Altorfer M."/>
            <person name="Dessus-Babus S."/>
            <person name="Burckhardt D."/>
            <person name="Oertli M."/>
            <person name="Naumann U."/>
            <person name="Petersen F."/>
            <person name="Wong J."/>
        </authorList>
    </citation>
    <scope>NUCLEOTIDE SEQUENCE</scope>
    <source>
        <strain evidence="1">GSM-AAB239-AS_SAM_17_03QT</strain>
    </source>
</reference>
<dbReference type="Gene3D" id="3.50.50.60">
    <property type="entry name" value="FAD/NAD(P)-binding domain"/>
    <property type="match status" value="1"/>
</dbReference>
<gene>
    <name evidence="1" type="ORF">M6B38_292185</name>
</gene>
<name>A0AAX6HUW7_IRIPA</name>
<dbReference type="InterPro" id="IPR036188">
    <property type="entry name" value="FAD/NAD-bd_sf"/>
</dbReference>
<evidence type="ECO:0000313" key="2">
    <source>
        <dbReference type="Proteomes" id="UP001140949"/>
    </source>
</evidence>
<proteinExistence type="predicted"/>
<dbReference type="SUPFAM" id="SSF51905">
    <property type="entry name" value="FAD/NAD(P)-binding domain"/>
    <property type="match status" value="1"/>
</dbReference>
<protein>
    <recommendedName>
        <fullName evidence="3">FAD-binding domain-containing protein</fullName>
    </recommendedName>
</protein>
<accession>A0AAX6HUW7</accession>
<dbReference type="PRINTS" id="PR00420">
    <property type="entry name" value="RNGMNOXGNASE"/>
</dbReference>
<comment type="caution">
    <text evidence="1">The sequence shown here is derived from an EMBL/GenBank/DDBJ whole genome shotgun (WGS) entry which is preliminary data.</text>
</comment>
<reference evidence="1" key="2">
    <citation type="submission" date="2023-04" db="EMBL/GenBank/DDBJ databases">
        <authorList>
            <person name="Bruccoleri R.E."/>
            <person name="Oakeley E.J."/>
            <person name="Faust A.-M."/>
            <person name="Dessus-Babus S."/>
            <person name="Altorfer M."/>
            <person name="Burckhardt D."/>
            <person name="Oertli M."/>
            <person name="Naumann U."/>
            <person name="Petersen F."/>
            <person name="Wong J."/>
        </authorList>
    </citation>
    <scope>NUCLEOTIDE SEQUENCE</scope>
    <source>
        <strain evidence="1">GSM-AAB239-AS_SAM_17_03QT</strain>
        <tissue evidence="1">Leaf</tissue>
    </source>
</reference>
<dbReference type="AlphaFoldDB" id="A0AAX6HUW7"/>
<dbReference type="SUPFAM" id="SSF54373">
    <property type="entry name" value="FAD-linked reductases, C-terminal domain"/>
    <property type="match status" value="1"/>
</dbReference>
<dbReference type="InterPro" id="IPR053212">
    <property type="entry name" value="DHP_3-monooxygenase"/>
</dbReference>
<evidence type="ECO:0008006" key="3">
    <source>
        <dbReference type="Google" id="ProtNLM"/>
    </source>
</evidence>
<evidence type="ECO:0000313" key="1">
    <source>
        <dbReference type="EMBL" id="KAJ6844357.1"/>
    </source>
</evidence>
<dbReference type="Pfam" id="PF13450">
    <property type="entry name" value="NAD_binding_8"/>
    <property type="match status" value="1"/>
</dbReference>
<dbReference type="Proteomes" id="UP001140949">
    <property type="component" value="Unassembled WGS sequence"/>
</dbReference>
<sequence>MIFRVLSFALSPQKKKLEEKKTMEEPIKTTAAPRGVVVGGSIAGLCCAHALVAAGWEVKVIEKSASPPSGSPTGAGLGLDSQSCRTLSRWISDTDLILTSTFPLSVELNQLTDSENKTSRTLVRDDNFGFRAAHWADLHSILYKSLPAGIVLWGHQYLSFETFSNKPSVLVKAKVLRTDENVELFGDLLIAADGCLSSIRQHFLPDFKLRYSGYTAWRGVLDFSGRESSDTISGIRRAYPVLGNCLYFDLAHKTHSVFYELKNNRLNWIWYINGPEPELKGNSMTMKVREDMITKMHEEAKNVWVPELAKVIVETNEPFINAIYDSDPLPQLIFDNVVLVGDAAHPTTPHGLRSTNMSVLDAAILGHCLEKWGLESLTSALDEFQKVRLPVVSSQVLHARQLGRIKQGLVLQDHKVFDPRMATPEECLQLQQRNMPFFDTTPFTC</sequence>
<dbReference type="PANTHER" id="PTHR47469:SF2">
    <property type="entry name" value="OS06G0597600 PROTEIN"/>
    <property type="match status" value="1"/>
</dbReference>